<reference evidence="1 2" key="1">
    <citation type="submission" date="2021-05" db="EMBL/GenBank/DDBJ databases">
        <title>Culturable bacteria isolated from Daya Bay.</title>
        <authorList>
            <person name="Zheng W."/>
            <person name="Yu S."/>
            <person name="Huang Y."/>
        </authorList>
    </citation>
    <scope>NUCLEOTIDE SEQUENCE [LARGE SCALE GENOMIC DNA]</scope>
    <source>
        <strain evidence="1 2">DP4N28-5</strain>
    </source>
</reference>
<comment type="caution">
    <text evidence="1">The sequence shown here is derived from an EMBL/GenBank/DDBJ whole genome shotgun (WGS) entry which is preliminary data.</text>
</comment>
<organism evidence="1 2">
    <name type="scientific">Maritimibacter dapengensis</name>
    <dbReference type="NCBI Taxonomy" id="2836868"/>
    <lineage>
        <taxon>Bacteria</taxon>
        <taxon>Pseudomonadati</taxon>
        <taxon>Pseudomonadota</taxon>
        <taxon>Alphaproteobacteria</taxon>
        <taxon>Rhodobacterales</taxon>
        <taxon>Roseobacteraceae</taxon>
        <taxon>Maritimibacter</taxon>
    </lineage>
</organism>
<gene>
    <name evidence="1" type="ORF">KJP28_01335</name>
</gene>
<proteinExistence type="predicted"/>
<dbReference type="Proteomes" id="UP000756530">
    <property type="component" value="Unassembled WGS sequence"/>
</dbReference>
<protein>
    <submittedName>
        <fullName evidence="1">Uncharacterized protein</fullName>
    </submittedName>
</protein>
<dbReference type="EMBL" id="JAHUZE010000001">
    <property type="protein sequence ID" value="MBV7377550.1"/>
    <property type="molecule type" value="Genomic_DNA"/>
</dbReference>
<dbReference type="RefSeq" id="WP_218390430.1">
    <property type="nucleotide sequence ID" value="NZ_JAHUZE010000001.1"/>
</dbReference>
<keyword evidence="2" id="KW-1185">Reference proteome</keyword>
<evidence type="ECO:0000313" key="2">
    <source>
        <dbReference type="Proteomes" id="UP000756530"/>
    </source>
</evidence>
<sequence>MTIKAVLIGLAGMVAGWVAVLVLVGLLSDAAPAQVVILPSARLIENLPPDVAIMDSARFSVTLESDSPALARRLYASGARLVLPAGLPGCLPLPETAR</sequence>
<name>A0ABS6SXU9_9RHOB</name>
<evidence type="ECO:0000313" key="1">
    <source>
        <dbReference type="EMBL" id="MBV7377550.1"/>
    </source>
</evidence>
<accession>A0ABS6SXU9</accession>